<dbReference type="Gene3D" id="1.10.357.10">
    <property type="entry name" value="Tetracycline Repressor, domain 2"/>
    <property type="match status" value="1"/>
</dbReference>
<organism evidence="3">
    <name type="scientific">freshwater metagenome</name>
    <dbReference type="NCBI Taxonomy" id="449393"/>
    <lineage>
        <taxon>unclassified sequences</taxon>
        <taxon>metagenomes</taxon>
        <taxon>ecological metagenomes</taxon>
    </lineage>
</organism>
<evidence type="ECO:0000256" key="1">
    <source>
        <dbReference type="ARBA" id="ARBA00023125"/>
    </source>
</evidence>
<evidence type="ECO:0000259" key="2">
    <source>
        <dbReference type="PROSITE" id="PS50977"/>
    </source>
</evidence>
<dbReference type="PROSITE" id="PS50977">
    <property type="entry name" value="HTH_TETR_2"/>
    <property type="match status" value="1"/>
</dbReference>
<dbReference type="EMBL" id="CAFABK010000002">
    <property type="protein sequence ID" value="CAB4819837.1"/>
    <property type="molecule type" value="Genomic_DNA"/>
</dbReference>
<dbReference type="InterPro" id="IPR009057">
    <property type="entry name" value="Homeodomain-like_sf"/>
</dbReference>
<dbReference type="InterPro" id="IPR041490">
    <property type="entry name" value="KstR2_TetR_C"/>
</dbReference>
<name>A0A6J6ZQT1_9ZZZZ</name>
<gene>
    <name evidence="3" type="ORF">UFOPK3204_00082</name>
</gene>
<dbReference type="GO" id="GO:0000976">
    <property type="term" value="F:transcription cis-regulatory region binding"/>
    <property type="evidence" value="ECO:0007669"/>
    <property type="project" value="TreeGrafter"/>
</dbReference>
<dbReference type="PANTHER" id="PTHR30055">
    <property type="entry name" value="HTH-TYPE TRANSCRIPTIONAL REGULATOR RUTR"/>
    <property type="match status" value="1"/>
</dbReference>
<dbReference type="GO" id="GO:0003700">
    <property type="term" value="F:DNA-binding transcription factor activity"/>
    <property type="evidence" value="ECO:0007669"/>
    <property type="project" value="TreeGrafter"/>
</dbReference>
<dbReference type="PANTHER" id="PTHR30055:SF200">
    <property type="entry name" value="HTH-TYPE TRANSCRIPTIONAL REPRESSOR BDCR"/>
    <property type="match status" value="1"/>
</dbReference>
<sequence>MAHRLTSNNDALWEVGLSGRTKAQRLILAAAVDSMSTLGYHGSTTRGIAKAAGQSPSALYVYYRTKEELLFEICLVAHRSVLNWTQQADNQSTDAIERLASVTRSLTQWHATNYAIARVAQFELPALTLEHFWIISRVRRRIENHVRDIVRDGASTGQFTVDDVTATSIAILSLTIDVARLFHLQEHNSAESILDLYVAF</sequence>
<protein>
    <submittedName>
        <fullName evidence="3">Unannotated protein</fullName>
    </submittedName>
</protein>
<dbReference type="AlphaFoldDB" id="A0A6J6ZQT1"/>
<dbReference type="Pfam" id="PF00440">
    <property type="entry name" value="TetR_N"/>
    <property type="match status" value="1"/>
</dbReference>
<keyword evidence="1" id="KW-0238">DNA-binding</keyword>
<dbReference type="InterPro" id="IPR050109">
    <property type="entry name" value="HTH-type_TetR-like_transc_reg"/>
</dbReference>
<feature type="domain" description="HTH tetR-type" evidence="2">
    <location>
        <begin position="21"/>
        <end position="81"/>
    </location>
</feature>
<evidence type="ECO:0000313" key="3">
    <source>
        <dbReference type="EMBL" id="CAB4819837.1"/>
    </source>
</evidence>
<proteinExistence type="predicted"/>
<dbReference type="SUPFAM" id="SSF48498">
    <property type="entry name" value="Tetracyclin repressor-like, C-terminal domain"/>
    <property type="match status" value="1"/>
</dbReference>
<dbReference type="InterPro" id="IPR036271">
    <property type="entry name" value="Tet_transcr_reg_TetR-rel_C_sf"/>
</dbReference>
<dbReference type="InterPro" id="IPR001647">
    <property type="entry name" value="HTH_TetR"/>
</dbReference>
<dbReference type="PRINTS" id="PR00455">
    <property type="entry name" value="HTHTETR"/>
</dbReference>
<accession>A0A6J6ZQT1</accession>
<dbReference type="Pfam" id="PF17932">
    <property type="entry name" value="TetR_C_24"/>
    <property type="match status" value="1"/>
</dbReference>
<reference evidence="3" key="1">
    <citation type="submission" date="2020-05" db="EMBL/GenBank/DDBJ databases">
        <authorList>
            <person name="Chiriac C."/>
            <person name="Salcher M."/>
            <person name="Ghai R."/>
            <person name="Kavagutti S V."/>
        </authorList>
    </citation>
    <scope>NUCLEOTIDE SEQUENCE</scope>
</reference>
<dbReference type="SUPFAM" id="SSF46689">
    <property type="entry name" value="Homeodomain-like"/>
    <property type="match status" value="1"/>
</dbReference>